<dbReference type="InterPro" id="IPR041519">
    <property type="entry name" value="HEPN_RiboL-PSP"/>
</dbReference>
<evidence type="ECO:0000313" key="3">
    <source>
        <dbReference type="Proteomes" id="UP000321562"/>
    </source>
</evidence>
<dbReference type="OrthoDB" id="7605459at2"/>
<reference evidence="2 3" key="1">
    <citation type="submission" date="2019-08" db="EMBL/GenBank/DDBJ databases">
        <authorList>
            <person name="Ye J."/>
        </authorList>
    </citation>
    <scope>NUCLEOTIDE SEQUENCE [LARGE SCALE GENOMIC DNA]</scope>
    <source>
        <strain evidence="2 3">TK008</strain>
    </source>
</reference>
<comment type="caution">
    <text evidence="2">The sequence shown here is derived from an EMBL/GenBank/DDBJ whole genome shotgun (WGS) entry which is preliminary data.</text>
</comment>
<dbReference type="EMBL" id="VOPL01000007">
    <property type="protein sequence ID" value="TXB67531.1"/>
    <property type="molecule type" value="Genomic_DNA"/>
</dbReference>
<protein>
    <recommendedName>
        <fullName evidence="1">RiboL-PSP-HEPN domain-containing protein</fullName>
    </recommendedName>
</protein>
<sequence>MSEFDDLYDELSVELTNIEQRFLERYFPVDPSHTPDVFEYDVKSYCILSHASFEEFLEMMAEKILSKVESEFLSRQISLATASLLLSYATNWSQGGESNAFDTCFDAVRKAISDCKSKHSATLKDNHGFALKYMLKVLNPVGINPPNDSLKLDSASKLAKARGSFAHRKSKNAMYGEYRSTTRPLAPEDARKIVADCLQICSGVRDSANSRW</sequence>
<dbReference type="Proteomes" id="UP000321562">
    <property type="component" value="Unassembled WGS sequence"/>
</dbReference>
<proteinExistence type="predicted"/>
<dbReference type="Pfam" id="PF18735">
    <property type="entry name" value="HEPN_RiboL-PSP"/>
    <property type="match status" value="1"/>
</dbReference>
<gene>
    <name evidence="2" type="ORF">FQV27_15680</name>
</gene>
<name>A0A5C6RZ25_9RHOB</name>
<evidence type="ECO:0000313" key="2">
    <source>
        <dbReference type="EMBL" id="TXB67531.1"/>
    </source>
</evidence>
<keyword evidence="3" id="KW-1185">Reference proteome</keyword>
<organism evidence="2 3">
    <name type="scientific">Paracoccus aurantiacus</name>
    <dbReference type="NCBI Taxonomy" id="2599412"/>
    <lineage>
        <taxon>Bacteria</taxon>
        <taxon>Pseudomonadati</taxon>
        <taxon>Pseudomonadota</taxon>
        <taxon>Alphaproteobacteria</taxon>
        <taxon>Rhodobacterales</taxon>
        <taxon>Paracoccaceae</taxon>
        <taxon>Paracoccus</taxon>
    </lineage>
</organism>
<feature type="domain" description="RiboL-PSP-HEPN" evidence="1">
    <location>
        <begin position="42"/>
        <end position="183"/>
    </location>
</feature>
<dbReference type="AlphaFoldDB" id="A0A5C6RZ25"/>
<dbReference type="RefSeq" id="WP_147100324.1">
    <property type="nucleotide sequence ID" value="NZ_JBHUFH010000010.1"/>
</dbReference>
<accession>A0A5C6RZ25</accession>
<evidence type="ECO:0000259" key="1">
    <source>
        <dbReference type="Pfam" id="PF18735"/>
    </source>
</evidence>